<dbReference type="PANTHER" id="PTHR36444:SF2">
    <property type="entry name" value="TRANSCRIPTIONAL REGULATOR PROTEIN YOBU-RELATED"/>
    <property type="match status" value="1"/>
</dbReference>
<keyword evidence="3" id="KW-1185">Reference proteome</keyword>
<proteinExistence type="predicted"/>
<gene>
    <name evidence="2" type="ORF">NP439_09405</name>
</gene>
<dbReference type="Proteomes" id="UP001059773">
    <property type="component" value="Chromosome"/>
</dbReference>
<reference evidence="2" key="1">
    <citation type="submission" date="2022-07" db="EMBL/GenBank/DDBJ databases">
        <title>FELIX.</title>
        <authorList>
            <person name="Wan K.H."/>
            <person name="Park S."/>
            <person name="Lawrence Q."/>
            <person name="Eichenberger J.P."/>
            <person name="Booth B.W."/>
            <person name="Piaggio A.J."/>
            <person name="Chandler J.C."/>
            <person name="Franklin A.B."/>
            <person name="Celniker S.E."/>
        </authorList>
    </citation>
    <scope>NUCLEOTIDE SEQUENCE</scope>
    <source>
        <strain evidence="2">QA-1986 374</strain>
    </source>
</reference>
<dbReference type="Gene3D" id="3.20.80.10">
    <property type="entry name" value="Regulatory factor, effector binding domain"/>
    <property type="match status" value="1"/>
</dbReference>
<evidence type="ECO:0000259" key="1">
    <source>
        <dbReference type="Pfam" id="PF14526"/>
    </source>
</evidence>
<dbReference type="InterPro" id="IPR053182">
    <property type="entry name" value="YobU-like_regulator"/>
</dbReference>
<accession>A0ABY5K0F5</accession>
<sequence>MELKMIEKIRTNNFRDEHVMQKITEMWKKASTVLSNKNDNVYGLYHEYESDYKGDYTLCVAIESKDASSLVIPNDTKYEIFKVDHNEEQGVFNTWNEIWTKEESGQLNRAYTFDFEKYYPGGDVAIYIAVI</sequence>
<dbReference type="InterPro" id="IPR011256">
    <property type="entry name" value="Reg_factor_effector_dom_sf"/>
</dbReference>
<organism evidence="2 3">
    <name type="scientific">Oceanobacillus jeddahense</name>
    <dbReference type="NCBI Taxonomy" id="1462527"/>
    <lineage>
        <taxon>Bacteria</taxon>
        <taxon>Bacillati</taxon>
        <taxon>Bacillota</taxon>
        <taxon>Bacilli</taxon>
        <taxon>Bacillales</taxon>
        <taxon>Bacillaceae</taxon>
        <taxon>Oceanobacillus</taxon>
    </lineage>
</organism>
<feature type="domain" description="Integron-associated effector binding protein" evidence="1">
    <location>
        <begin position="19"/>
        <end position="130"/>
    </location>
</feature>
<dbReference type="Pfam" id="PF14526">
    <property type="entry name" value="Cass2"/>
    <property type="match status" value="1"/>
</dbReference>
<evidence type="ECO:0000313" key="2">
    <source>
        <dbReference type="EMBL" id="UUI05530.1"/>
    </source>
</evidence>
<dbReference type="EMBL" id="CP101914">
    <property type="protein sequence ID" value="UUI05530.1"/>
    <property type="molecule type" value="Genomic_DNA"/>
</dbReference>
<evidence type="ECO:0000313" key="3">
    <source>
        <dbReference type="Proteomes" id="UP001059773"/>
    </source>
</evidence>
<dbReference type="InterPro" id="IPR029441">
    <property type="entry name" value="Cass2"/>
</dbReference>
<dbReference type="RefSeq" id="WP_256710369.1">
    <property type="nucleotide sequence ID" value="NZ_CP101914.1"/>
</dbReference>
<dbReference type="PANTHER" id="PTHR36444">
    <property type="entry name" value="TRANSCRIPTIONAL REGULATOR PROTEIN YOBU-RELATED"/>
    <property type="match status" value="1"/>
</dbReference>
<name>A0ABY5K0F5_9BACI</name>
<protein>
    <submittedName>
        <fullName evidence="2">Effector binding domain-containing protein</fullName>
    </submittedName>
</protein>